<dbReference type="RefSeq" id="WP_039289476.1">
    <property type="nucleotide sequence ID" value="NZ_CP009458.1"/>
</dbReference>
<sequence length="195" mass="22083">MTRKINFDYEQALDRATALFWQRGYAETGLRDLLKAMEIGEGSFYNTLKSKKNLYLLCVDRYEEQIVQRRMDALRSASTAAEGVRAFFTEVLNTLDDPQTSSPLCMVAAMVSDEVLSQPELAERAKNGLAKVQDAICLRLSEDKMHGTLPESFDPQETAAIITTWLQGLWRMALMDYQRPVFARRIATFLSALGL</sequence>
<organism evidence="6 7">
    <name type="scientific">Cedecea neteri</name>
    <dbReference type="NCBI Taxonomy" id="158822"/>
    <lineage>
        <taxon>Bacteria</taxon>
        <taxon>Pseudomonadati</taxon>
        <taxon>Pseudomonadota</taxon>
        <taxon>Gammaproteobacteria</taxon>
        <taxon>Enterobacterales</taxon>
        <taxon>Enterobacteriaceae</taxon>
        <taxon>Cedecea</taxon>
    </lineage>
</organism>
<dbReference type="KEGG" id="cem:LH23_07150"/>
<dbReference type="PANTHER" id="PTHR47506:SF1">
    <property type="entry name" value="HTH-TYPE TRANSCRIPTIONAL REGULATOR YJDC"/>
    <property type="match status" value="1"/>
</dbReference>
<keyword evidence="3" id="KW-0804">Transcription</keyword>
<evidence type="ECO:0000256" key="1">
    <source>
        <dbReference type="ARBA" id="ARBA00023015"/>
    </source>
</evidence>
<dbReference type="EMBL" id="CP009458">
    <property type="protein sequence ID" value="AIR60439.1"/>
    <property type="molecule type" value="Genomic_DNA"/>
</dbReference>
<dbReference type="Gene3D" id="1.10.357.10">
    <property type="entry name" value="Tetracycline Repressor, domain 2"/>
    <property type="match status" value="1"/>
</dbReference>
<accession>A0AAN0S2Z7</accession>
<dbReference type="AlphaFoldDB" id="A0AAN0S2Z7"/>
<keyword evidence="1" id="KW-0805">Transcription regulation</keyword>
<dbReference type="Proteomes" id="UP000029516">
    <property type="component" value="Chromosome"/>
</dbReference>
<evidence type="ECO:0000313" key="6">
    <source>
        <dbReference type="EMBL" id="AIR60439.1"/>
    </source>
</evidence>
<dbReference type="PROSITE" id="PS50977">
    <property type="entry name" value="HTH_TETR_2"/>
    <property type="match status" value="1"/>
</dbReference>
<dbReference type="Pfam" id="PF00440">
    <property type="entry name" value="TetR_N"/>
    <property type="match status" value="1"/>
</dbReference>
<feature type="domain" description="HTH tetR-type" evidence="5">
    <location>
        <begin position="6"/>
        <end position="66"/>
    </location>
</feature>
<reference evidence="6 7" key="1">
    <citation type="submission" date="2014-09" db="EMBL/GenBank/DDBJ databases">
        <authorList>
            <person name="Chan K.-G."/>
        </authorList>
    </citation>
    <scope>NUCLEOTIDE SEQUENCE [LARGE SCALE GENOMIC DNA]</scope>
    <source>
        <strain evidence="6 7">M006</strain>
    </source>
</reference>
<proteinExistence type="predicted"/>
<evidence type="ECO:0000313" key="7">
    <source>
        <dbReference type="Proteomes" id="UP000029516"/>
    </source>
</evidence>
<dbReference type="InterPro" id="IPR009057">
    <property type="entry name" value="Homeodomain-like_sf"/>
</dbReference>
<dbReference type="PANTHER" id="PTHR47506">
    <property type="entry name" value="TRANSCRIPTIONAL REGULATORY PROTEIN"/>
    <property type="match status" value="1"/>
</dbReference>
<evidence type="ECO:0000256" key="2">
    <source>
        <dbReference type="ARBA" id="ARBA00023125"/>
    </source>
</evidence>
<evidence type="ECO:0000256" key="4">
    <source>
        <dbReference type="PROSITE-ProRule" id="PRU00335"/>
    </source>
</evidence>
<evidence type="ECO:0000256" key="3">
    <source>
        <dbReference type="ARBA" id="ARBA00023163"/>
    </source>
</evidence>
<evidence type="ECO:0000259" key="5">
    <source>
        <dbReference type="PROSITE" id="PS50977"/>
    </source>
</evidence>
<protein>
    <submittedName>
        <fullName evidence="6">TetR family transcriptional regulator</fullName>
    </submittedName>
</protein>
<keyword evidence="2 4" id="KW-0238">DNA-binding</keyword>
<name>A0AAN0S2Z7_9ENTR</name>
<dbReference type="Gene3D" id="1.10.10.60">
    <property type="entry name" value="Homeodomain-like"/>
    <property type="match status" value="1"/>
</dbReference>
<feature type="DNA-binding region" description="H-T-H motif" evidence="4">
    <location>
        <begin position="29"/>
        <end position="48"/>
    </location>
</feature>
<dbReference type="SUPFAM" id="SSF46689">
    <property type="entry name" value="Homeodomain-like"/>
    <property type="match status" value="1"/>
</dbReference>
<dbReference type="GO" id="GO:0003677">
    <property type="term" value="F:DNA binding"/>
    <property type="evidence" value="ECO:0007669"/>
    <property type="project" value="UniProtKB-UniRule"/>
</dbReference>
<dbReference type="InterPro" id="IPR001647">
    <property type="entry name" value="HTH_TetR"/>
</dbReference>
<dbReference type="InterPro" id="IPR036271">
    <property type="entry name" value="Tet_transcr_reg_TetR-rel_C_sf"/>
</dbReference>
<dbReference type="SUPFAM" id="SSF48498">
    <property type="entry name" value="Tetracyclin repressor-like, C-terminal domain"/>
    <property type="match status" value="1"/>
</dbReference>
<gene>
    <name evidence="6" type="ORF">LH23_07150</name>
</gene>